<proteinExistence type="predicted"/>
<keyword evidence="3" id="KW-1185">Reference proteome</keyword>
<organism evidence="2 3">
    <name type="scientific">Acinetobacter boissieri</name>
    <dbReference type="NCBI Taxonomy" id="1219383"/>
    <lineage>
        <taxon>Bacteria</taxon>
        <taxon>Pseudomonadati</taxon>
        <taxon>Pseudomonadota</taxon>
        <taxon>Gammaproteobacteria</taxon>
        <taxon>Moraxellales</taxon>
        <taxon>Moraxellaceae</taxon>
        <taxon>Acinetobacter</taxon>
    </lineage>
</organism>
<evidence type="ECO:0000256" key="1">
    <source>
        <dbReference type="SAM" id="MobiDB-lite"/>
    </source>
</evidence>
<accession>A0A1G6HGC2</accession>
<sequence>MIDHSHHHVEHHVNVHSHTIAQKKQSIKKSSAPKHATNIHSRHKEKVNTKNKVTTPKHKSTIAHKKIKTTKYTYHAAAQKHKKAINVSKFAHTLTHNAYNRSTEKCAKHVRLALESAGARVESHPIAAADWGQTLEKIGYKRISPAFDKPQEGDIYIISRTKTHGYGHIAGYTGKSWVSDFRQNSYAVYGGNASYKYYRLI</sequence>
<name>A0A1G6HGC2_9GAMM</name>
<feature type="region of interest" description="Disordered" evidence="1">
    <location>
        <begin position="1"/>
        <end position="61"/>
    </location>
</feature>
<protein>
    <recommendedName>
        <fullName evidence="4">CHAP domain-containing protein</fullName>
    </recommendedName>
</protein>
<feature type="compositionally biased region" description="Low complexity" evidence="1">
    <location>
        <begin position="16"/>
        <end position="30"/>
    </location>
</feature>
<dbReference type="Proteomes" id="UP000242501">
    <property type="component" value="Unassembled WGS sequence"/>
</dbReference>
<reference evidence="3" key="1">
    <citation type="submission" date="2016-09" db="EMBL/GenBank/DDBJ databases">
        <authorList>
            <person name="Varghese N."/>
            <person name="Submissions S."/>
        </authorList>
    </citation>
    <scope>NUCLEOTIDE SEQUENCE [LARGE SCALE GENOMIC DNA]</scope>
    <source>
        <strain evidence="3">ANC 4422</strain>
    </source>
</reference>
<gene>
    <name evidence="2" type="ORF">SAMN05421733_105189</name>
</gene>
<dbReference type="AlphaFoldDB" id="A0A1G6HGC2"/>
<dbReference type="EMBL" id="FMYL01000005">
    <property type="protein sequence ID" value="SDB93299.1"/>
    <property type="molecule type" value="Genomic_DNA"/>
</dbReference>
<evidence type="ECO:0008006" key="4">
    <source>
        <dbReference type="Google" id="ProtNLM"/>
    </source>
</evidence>
<dbReference type="Gene3D" id="3.90.1720.10">
    <property type="entry name" value="endopeptidase domain like (from Nostoc punctiforme)"/>
    <property type="match status" value="1"/>
</dbReference>
<evidence type="ECO:0000313" key="3">
    <source>
        <dbReference type="Proteomes" id="UP000242501"/>
    </source>
</evidence>
<evidence type="ECO:0000313" key="2">
    <source>
        <dbReference type="EMBL" id="SDB93299.1"/>
    </source>
</evidence>
<dbReference type="STRING" id="1219383.SAMN05421733_105189"/>
<feature type="compositionally biased region" description="Basic residues" evidence="1">
    <location>
        <begin position="1"/>
        <end position="10"/>
    </location>
</feature>